<keyword evidence="4" id="KW-0472">Membrane</keyword>
<evidence type="ECO:0000259" key="6">
    <source>
        <dbReference type="Pfam" id="PF00535"/>
    </source>
</evidence>
<evidence type="ECO:0000256" key="1">
    <source>
        <dbReference type="ARBA" id="ARBA00006739"/>
    </source>
</evidence>
<dbReference type="GO" id="GO:0016757">
    <property type="term" value="F:glycosyltransferase activity"/>
    <property type="evidence" value="ECO:0007669"/>
    <property type="project" value="UniProtKB-KW"/>
</dbReference>
<dbReference type="Pfam" id="PF13439">
    <property type="entry name" value="Glyco_transf_4"/>
    <property type="match status" value="1"/>
</dbReference>
<proteinExistence type="inferred from homology"/>
<evidence type="ECO:0000259" key="8">
    <source>
        <dbReference type="Pfam" id="PF13632"/>
    </source>
</evidence>
<dbReference type="Gene3D" id="3.40.50.2000">
    <property type="entry name" value="Glycogen Phosphorylase B"/>
    <property type="match status" value="2"/>
</dbReference>
<feature type="transmembrane region" description="Helical" evidence="4">
    <location>
        <begin position="284"/>
        <end position="300"/>
    </location>
</feature>
<dbReference type="Proteomes" id="UP000034591">
    <property type="component" value="Unassembled WGS sequence"/>
</dbReference>
<dbReference type="PANTHER" id="PTHR43630:SF1">
    <property type="entry name" value="POLY-BETA-1,6-N-ACETYL-D-GLUCOSAMINE SYNTHASE"/>
    <property type="match status" value="1"/>
</dbReference>
<feature type="domain" description="Glycosyltransferase subfamily 4-like N-terminal" evidence="7">
    <location>
        <begin position="800"/>
        <end position="959"/>
    </location>
</feature>
<accession>A0A0G0H7B0</accession>
<dbReference type="STRING" id="1618545.US53_C0003G0004"/>
<dbReference type="Pfam" id="PF00534">
    <property type="entry name" value="Glycos_transf_1"/>
    <property type="match status" value="1"/>
</dbReference>
<dbReference type="SUPFAM" id="SSF53448">
    <property type="entry name" value="Nucleotide-diphospho-sugar transferases"/>
    <property type="match status" value="2"/>
</dbReference>
<dbReference type="InterPro" id="IPR028098">
    <property type="entry name" value="Glyco_trans_4-like_N"/>
</dbReference>
<name>A0A0G0H7B0_9BACT</name>
<comment type="caution">
    <text evidence="9">The sequence shown here is derived from an EMBL/GenBank/DDBJ whole genome shotgun (WGS) entry which is preliminary data.</text>
</comment>
<keyword evidence="4" id="KW-1133">Transmembrane helix</keyword>
<evidence type="ECO:0000259" key="7">
    <source>
        <dbReference type="Pfam" id="PF13439"/>
    </source>
</evidence>
<feature type="domain" description="Glycosyltransferase 2-like" evidence="8">
    <location>
        <begin position="439"/>
        <end position="625"/>
    </location>
</feature>
<comment type="similarity">
    <text evidence="1">Belongs to the glycosyltransferase 2 family.</text>
</comment>
<evidence type="ECO:0000313" key="9">
    <source>
        <dbReference type="EMBL" id="KKQ38037.1"/>
    </source>
</evidence>
<sequence>MTDLSVLVPVYNEEGNIYELTARIHNSLILSGINYEIIFIDDHSTDQTQNEIENVIQFFSQNYASYGKDRIKLIRKKGRIGKAYSIIEGSYIAKSDYIAMIDADLQYPPEGLPELFAKAKRSGISVGERTNFRVGITRTLSSKAYSIFFEKLLLGLSCDTQSGMKVFKKEIIEKLNIDDVTAWTIDIPLLIKAQEMGYEISTTRINFEKRKLGQSKINFLKDGKVLIKEAFKVKLNKDKIENIRSGRKDDIGVGVLYKNKKFITHTSLNNDKTALITFYPWQKNLIILVISLTLLGFLIMPKGTGIVLITIFTFAYFIDLLFSTRLLYKSLNSPLEILFDEKELKDIDTNELPIYTILCPLYREDRILPDFVAAIEAIDWPKEKLDVMLLLEEDDVRTQKKASGMNLPEHFRIMIVPNSLPKTKPKACNYGLLHAKGEYIVVYDAEDRPDTDQLKKSYIAFNKLDKKVACLQSKLNYYNSKHNLLTKLFTAEYSLWFDLILPGLQLMHTTIPLGGTSNHFRTNTLKYLNGWDAFNVTEDCDLGTRLFKEGFSTAIIDSTTLEEANSKYKSWLRQRSRWIKGYLQTYLVHMRNPGQFIKKHGIHAFIFQLIIGLRMTFIIVNPILWVTTISYFVFRDQIGEVIESLYPAPVYYVAVFTFVIGNFVYFYNYMIGLAKKGQWGLIKYVFLVPIYWAMASASSVMAFYQLFIKPHHWEKTEHGLHLQKQRPVSKSTVIDVIISIETGIIPNIIKLPGELSHFISRTLLEFIDLFSPLELKLDAESEKLNIIIFNWRDMKHVWAGGAERYVHELAKEWVKNGHNVNLFCGWDGNTVRQEEIDGINVIRRGGFFTLYPLALLYYVLKFKRKFDVVIDCENGIPFFTPFYSSMPKVLVIHHIHQEVFRKHIRFPMSLLAMFLESKLMPFLYKGLRVVTISESSKKEIIDRGWVRENLIDIVYPAIDEFASPTLVKKPYPNLCYLGRLMPWKNVDTLIKAFNTVLVTYPEAKLEIVGWGESLSSLQRLVERFEIGQSVRFHGFVSNEEKYRILSESWIAIQPSSIEGWGMTVIEANACATPVIASDIKGLRDSVVNGKTGILIQEKDVKSFSEAIQLLLANESLRIQLSNNALLWSKNFSWRKSAYEFEKVLYEAVSSGNEIAKAAYDWVRN</sequence>
<feature type="transmembrane region" description="Helical" evidence="4">
    <location>
        <begin position="681"/>
        <end position="707"/>
    </location>
</feature>
<dbReference type="Pfam" id="PF13632">
    <property type="entry name" value="Glyco_trans_2_3"/>
    <property type="match status" value="1"/>
</dbReference>
<dbReference type="PANTHER" id="PTHR43630">
    <property type="entry name" value="POLY-BETA-1,6-N-ACETYL-D-GLUCOSAMINE SYNTHASE"/>
    <property type="match status" value="1"/>
</dbReference>
<dbReference type="Pfam" id="PF00535">
    <property type="entry name" value="Glycos_transf_2"/>
    <property type="match status" value="1"/>
</dbReference>
<dbReference type="EMBL" id="LBTI01000003">
    <property type="protein sequence ID" value="KKQ38037.1"/>
    <property type="molecule type" value="Genomic_DNA"/>
</dbReference>
<dbReference type="CDD" id="cd03801">
    <property type="entry name" value="GT4_PimA-like"/>
    <property type="match status" value="1"/>
</dbReference>
<dbReference type="Gene3D" id="3.90.550.10">
    <property type="entry name" value="Spore Coat Polysaccharide Biosynthesis Protein SpsA, Chain A"/>
    <property type="match status" value="2"/>
</dbReference>
<protein>
    <submittedName>
        <fullName evidence="9">Family 2 glycosyl transferase</fullName>
    </submittedName>
</protein>
<keyword evidence="3 9" id="KW-0808">Transferase</keyword>
<evidence type="ECO:0000256" key="3">
    <source>
        <dbReference type="ARBA" id="ARBA00022679"/>
    </source>
</evidence>
<feature type="transmembrane region" description="Helical" evidence="4">
    <location>
        <begin position="605"/>
        <end position="634"/>
    </location>
</feature>
<dbReference type="InterPro" id="IPR029044">
    <property type="entry name" value="Nucleotide-diphossugar_trans"/>
</dbReference>
<evidence type="ECO:0000259" key="5">
    <source>
        <dbReference type="Pfam" id="PF00534"/>
    </source>
</evidence>
<evidence type="ECO:0000313" key="10">
    <source>
        <dbReference type="Proteomes" id="UP000034591"/>
    </source>
</evidence>
<dbReference type="SUPFAM" id="SSF53756">
    <property type="entry name" value="UDP-Glycosyltransferase/glycogen phosphorylase"/>
    <property type="match status" value="1"/>
</dbReference>
<gene>
    <name evidence="9" type="ORF">US53_C0003G0004</name>
</gene>
<keyword evidence="2" id="KW-0328">Glycosyltransferase</keyword>
<reference evidence="9 10" key="1">
    <citation type="journal article" date="2015" name="Nature">
        <title>rRNA introns, odd ribosomes, and small enigmatic genomes across a large radiation of phyla.</title>
        <authorList>
            <person name="Brown C.T."/>
            <person name="Hug L.A."/>
            <person name="Thomas B.C."/>
            <person name="Sharon I."/>
            <person name="Castelle C.J."/>
            <person name="Singh A."/>
            <person name="Wilkins M.J."/>
            <person name="Williams K.H."/>
            <person name="Banfield J.F."/>
        </authorList>
    </citation>
    <scope>NUCLEOTIDE SEQUENCE [LARGE SCALE GENOMIC DNA]</scope>
</reference>
<dbReference type="CDD" id="cd04179">
    <property type="entry name" value="DPM_DPG-synthase_like"/>
    <property type="match status" value="1"/>
</dbReference>
<organism evidence="9 10">
    <name type="scientific">Candidatus Woesebacteria bacterium GW2011_GWA1_37_7</name>
    <dbReference type="NCBI Taxonomy" id="1618545"/>
    <lineage>
        <taxon>Bacteria</taxon>
        <taxon>Candidatus Woeseibacteriota</taxon>
    </lineage>
</organism>
<dbReference type="PATRIC" id="fig|1618545.3.peg.40"/>
<feature type="domain" description="Glycosyltransferase 2-like" evidence="6">
    <location>
        <begin position="5"/>
        <end position="173"/>
    </location>
</feature>
<feature type="transmembrane region" description="Helical" evidence="4">
    <location>
        <begin position="649"/>
        <end position="669"/>
    </location>
</feature>
<evidence type="ECO:0000256" key="2">
    <source>
        <dbReference type="ARBA" id="ARBA00022676"/>
    </source>
</evidence>
<feature type="domain" description="Glycosyl transferase family 1" evidence="5">
    <location>
        <begin position="966"/>
        <end position="1124"/>
    </location>
</feature>
<evidence type="ECO:0000256" key="4">
    <source>
        <dbReference type="SAM" id="Phobius"/>
    </source>
</evidence>
<dbReference type="AlphaFoldDB" id="A0A0G0H7B0"/>
<dbReference type="CDD" id="cd06427">
    <property type="entry name" value="CESA_like_2"/>
    <property type="match status" value="1"/>
</dbReference>
<dbReference type="InterPro" id="IPR001296">
    <property type="entry name" value="Glyco_trans_1"/>
</dbReference>
<keyword evidence="4" id="KW-0812">Transmembrane</keyword>
<dbReference type="InterPro" id="IPR001173">
    <property type="entry name" value="Glyco_trans_2-like"/>
</dbReference>